<dbReference type="RefSeq" id="XP_041163009.1">
    <property type="nucleotide sequence ID" value="XM_041306127.1"/>
</dbReference>
<dbReference type="Proteomes" id="UP000719766">
    <property type="component" value="Unassembled WGS sequence"/>
</dbReference>
<name>A0A9P7DM46_9AGAM</name>
<dbReference type="AlphaFoldDB" id="A0A9P7DM46"/>
<keyword evidence="2" id="KW-1185">Reference proteome</keyword>
<dbReference type="Gene3D" id="3.80.10.10">
    <property type="entry name" value="Ribonuclease Inhibitor"/>
    <property type="match status" value="1"/>
</dbReference>
<sequence length="558" mass="63119">MHRIFEFDDIIRAVLQHVESSATDLVNVAMTCSRLAGPALDILWSRQSSLARLIMCLPQDTWEGKVEGCCRDYIVRLSREPTPIEWEHLRANASRVRRLVSIDGFTDAPKLPRGPVLRRRTDGIGSALDLFRPILRPDVIGHVLKRLFEQFPPATLFPNLCELHFEAVFGLLERSSKFWLLRQFISPGLQALRFDITGIPTHEVEQLFAALPTEAHGLRQLSVSAGNGTAALTVPPSLGKLPKLIRLAIFAIDVSLTRQMITNIQQARCLQTLKLNLCGTSCDASGIPLELPSLKTLYLSEGSLSQCTHFLRQVTTRQLSRINISYRGSASPAEVTAFVESLSTSCQTFEHLERIYVVDKSDHPDYLLVIPLHSEIFRPLFKFKRLSSVKFIGIGNFELDDRFLKDVPIAWPSIQELKFISWKRRAFYSVTFTAMMSLAFRCRSLQTLHLTVDATQSTTIPRAPDGTEALWPTQTALRNLHLGYSRVSKVARVPYFLAEVFPTLWSFKFYERYLRNCAADIDLRLALEKAHSQLGALRNSPYENSDKLWENDSDDSGT</sequence>
<evidence type="ECO:0008006" key="3">
    <source>
        <dbReference type="Google" id="ProtNLM"/>
    </source>
</evidence>
<protein>
    <recommendedName>
        <fullName evidence="3">F-box domain-containing protein</fullName>
    </recommendedName>
</protein>
<dbReference type="EMBL" id="JABBWE010000014">
    <property type="protein sequence ID" value="KAG1798198.1"/>
    <property type="molecule type" value="Genomic_DNA"/>
</dbReference>
<evidence type="ECO:0000313" key="2">
    <source>
        <dbReference type="Proteomes" id="UP000719766"/>
    </source>
</evidence>
<dbReference type="GeneID" id="64599891"/>
<gene>
    <name evidence="1" type="ORF">HD556DRAFT_1440537</name>
</gene>
<dbReference type="SUPFAM" id="SSF52047">
    <property type="entry name" value="RNI-like"/>
    <property type="match status" value="1"/>
</dbReference>
<reference evidence="1" key="1">
    <citation type="journal article" date="2020" name="New Phytol.">
        <title>Comparative genomics reveals dynamic genome evolution in host specialist ectomycorrhizal fungi.</title>
        <authorList>
            <person name="Lofgren L.A."/>
            <person name="Nguyen N.H."/>
            <person name="Vilgalys R."/>
            <person name="Ruytinx J."/>
            <person name="Liao H.L."/>
            <person name="Branco S."/>
            <person name="Kuo A."/>
            <person name="LaButti K."/>
            <person name="Lipzen A."/>
            <person name="Andreopoulos W."/>
            <person name="Pangilinan J."/>
            <person name="Riley R."/>
            <person name="Hundley H."/>
            <person name="Na H."/>
            <person name="Barry K."/>
            <person name="Grigoriev I.V."/>
            <person name="Stajich J.E."/>
            <person name="Kennedy P.G."/>
        </authorList>
    </citation>
    <scope>NUCLEOTIDE SEQUENCE</scope>
    <source>
        <strain evidence="1">S12</strain>
    </source>
</reference>
<dbReference type="OrthoDB" id="3543113at2759"/>
<proteinExistence type="predicted"/>
<evidence type="ECO:0000313" key="1">
    <source>
        <dbReference type="EMBL" id="KAG1798198.1"/>
    </source>
</evidence>
<dbReference type="InterPro" id="IPR032675">
    <property type="entry name" value="LRR_dom_sf"/>
</dbReference>
<accession>A0A9P7DM46</accession>
<comment type="caution">
    <text evidence="1">The sequence shown here is derived from an EMBL/GenBank/DDBJ whole genome shotgun (WGS) entry which is preliminary data.</text>
</comment>
<organism evidence="1 2">
    <name type="scientific">Suillus plorans</name>
    <dbReference type="NCBI Taxonomy" id="116603"/>
    <lineage>
        <taxon>Eukaryota</taxon>
        <taxon>Fungi</taxon>
        <taxon>Dikarya</taxon>
        <taxon>Basidiomycota</taxon>
        <taxon>Agaricomycotina</taxon>
        <taxon>Agaricomycetes</taxon>
        <taxon>Agaricomycetidae</taxon>
        <taxon>Boletales</taxon>
        <taxon>Suillineae</taxon>
        <taxon>Suillaceae</taxon>
        <taxon>Suillus</taxon>
    </lineage>
</organism>